<proteinExistence type="predicted"/>
<dbReference type="EMBL" id="CALNXI010001747">
    <property type="protein sequence ID" value="CAH3176225.1"/>
    <property type="molecule type" value="Genomic_DNA"/>
</dbReference>
<sequence length="113" mass="13040">MEPIEPYQNQKESQTLEELAQIEDIAVTYKPERNDNIHFLTDTLEVLFDGGAHHDFVNNDGKTPMDMARTDETRMILSERRKLELKCICAIAVKKLGIPYNYGLGTQNTREIR</sequence>
<comment type="caution">
    <text evidence="1">The sequence shown here is derived from an EMBL/GenBank/DDBJ whole genome shotgun (WGS) entry which is preliminary data.</text>
</comment>
<reference evidence="1 2" key="1">
    <citation type="submission" date="2022-05" db="EMBL/GenBank/DDBJ databases">
        <authorList>
            <consortium name="Genoscope - CEA"/>
            <person name="William W."/>
        </authorList>
    </citation>
    <scope>NUCLEOTIDE SEQUENCE [LARGE SCALE GENOMIC DNA]</scope>
</reference>
<organism evidence="1 2">
    <name type="scientific">Porites evermanni</name>
    <dbReference type="NCBI Taxonomy" id="104178"/>
    <lineage>
        <taxon>Eukaryota</taxon>
        <taxon>Metazoa</taxon>
        <taxon>Cnidaria</taxon>
        <taxon>Anthozoa</taxon>
        <taxon>Hexacorallia</taxon>
        <taxon>Scleractinia</taxon>
        <taxon>Fungiina</taxon>
        <taxon>Poritidae</taxon>
        <taxon>Porites</taxon>
    </lineage>
</organism>
<gene>
    <name evidence="1" type="ORF">PEVE_00010539</name>
</gene>
<evidence type="ECO:0000313" key="2">
    <source>
        <dbReference type="Proteomes" id="UP001159427"/>
    </source>
</evidence>
<dbReference type="Proteomes" id="UP001159427">
    <property type="component" value="Unassembled WGS sequence"/>
</dbReference>
<evidence type="ECO:0000313" key="1">
    <source>
        <dbReference type="EMBL" id="CAH3176225.1"/>
    </source>
</evidence>
<protein>
    <submittedName>
        <fullName evidence="1">Uncharacterized protein</fullName>
    </submittedName>
</protein>
<name>A0ABN8RA13_9CNID</name>
<keyword evidence="2" id="KW-1185">Reference proteome</keyword>
<accession>A0ABN8RA13</accession>